<name>A0ABS3BSB5_9BACT</name>
<dbReference type="PROSITE" id="PS51257">
    <property type="entry name" value="PROKAR_LIPOPROTEIN"/>
    <property type="match status" value="1"/>
</dbReference>
<reference evidence="3 4" key="1">
    <citation type="submission" date="2021-03" db="EMBL/GenBank/DDBJ databases">
        <title>novel species isolated from a fishpond in China.</title>
        <authorList>
            <person name="Lu H."/>
            <person name="Cai Z."/>
        </authorList>
    </citation>
    <scope>NUCLEOTIDE SEQUENCE [LARGE SCALE GENOMIC DNA]</scope>
    <source>
        <strain evidence="3 4">JCM 31546</strain>
    </source>
</reference>
<evidence type="ECO:0000313" key="4">
    <source>
        <dbReference type="Proteomes" id="UP000664698"/>
    </source>
</evidence>
<dbReference type="Gene3D" id="1.10.530.10">
    <property type="match status" value="1"/>
</dbReference>
<dbReference type="PANTHER" id="PTHR37423:SF2">
    <property type="entry name" value="MEMBRANE-BOUND LYTIC MUREIN TRANSGLYCOSYLASE C"/>
    <property type="match status" value="1"/>
</dbReference>
<comment type="caution">
    <text evidence="3">The sequence shown here is derived from an EMBL/GenBank/DDBJ whole genome shotgun (WGS) entry which is preliminary data.</text>
</comment>
<dbReference type="EMBL" id="JAFKCW010000003">
    <property type="protein sequence ID" value="MBN7802203.1"/>
    <property type="molecule type" value="Genomic_DNA"/>
</dbReference>
<organism evidence="3 4">
    <name type="scientific">Algoriphagus aestuariicola</name>
    <dbReference type="NCBI Taxonomy" id="1852016"/>
    <lineage>
        <taxon>Bacteria</taxon>
        <taxon>Pseudomonadati</taxon>
        <taxon>Bacteroidota</taxon>
        <taxon>Cytophagia</taxon>
        <taxon>Cytophagales</taxon>
        <taxon>Cyclobacteriaceae</taxon>
        <taxon>Algoriphagus</taxon>
    </lineage>
</organism>
<proteinExistence type="inferred from homology"/>
<feature type="domain" description="Transglycosylase SLT" evidence="2">
    <location>
        <begin position="115"/>
        <end position="216"/>
    </location>
</feature>
<evidence type="ECO:0000313" key="3">
    <source>
        <dbReference type="EMBL" id="MBN7802203.1"/>
    </source>
</evidence>
<dbReference type="InterPro" id="IPR023346">
    <property type="entry name" value="Lysozyme-like_dom_sf"/>
</dbReference>
<gene>
    <name evidence="3" type="ORF">J0A67_15120</name>
</gene>
<keyword evidence="4" id="KW-1185">Reference proteome</keyword>
<sequence length="314" mass="36643">MPKIHLLLIYSLLVACLTLSALAYWRVPSDTSVATPQFIAAEPLSVPPQLNFRDSIRLFELPKELDFAGEKVPLDREDILERLEREIYVNAYWESNMILLLKRSAKYLPEMERMLKENGIPDDFKYLAIAESALMNVGSPAGARGFWQILESTGKEYGLEINKEVDERYHFEKSTEAAAKYFRKAHAKFGDWTAVAASYNMGQSGFSRRQEEQLHRSFYELYLNDETSRYLFRILAFKVIFENPGAFGYHLREGDYYKNPRLKTIRVEGDIKDLPQWAKDHGSSYKDLKLYNPWLRDRKLNVKRGKVYEIKLLE</sequence>
<evidence type="ECO:0000256" key="1">
    <source>
        <dbReference type="ARBA" id="ARBA00007734"/>
    </source>
</evidence>
<accession>A0ABS3BSB5</accession>
<comment type="similarity">
    <text evidence="1">Belongs to the transglycosylase Slt family.</text>
</comment>
<dbReference type="RefSeq" id="WP_206570203.1">
    <property type="nucleotide sequence ID" value="NZ_JAFKCW010000003.1"/>
</dbReference>
<dbReference type="Pfam" id="PF01464">
    <property type="entry name" value="SLT"/>
    <property type="match status" value="1"/>
</dbReference>
<dbReference type="SUPFAM" id="SSF53955">
    <property type="entry name" value="Lysozyme-like"/>
    <property type="match status" value="1"/>
</dbReference>
<dbReference type="CDD" id="cd16894">
    <property type="entry name" value="MltD-like"/>
    <property type="match status" value="1"/>
</dbReference>
<protein>
    <submittedName>
        <fullName evidence="3">Lytic transglycosylase domain-containing protein</fullName>
    </submittedName>
</protein>
<dbReference type="PANTHER" id="PTHR37423">
    <property type="entry name" value="SOLUBLE LYTIC MUREIN TRANSGLYCOSYLASE-RELATED"/>
    <property type="match status" value="1"/>
</dbReference>
<evidence type="ECO:0000259" key="2">
    <source>
        <dbReference type="Pfam" id="PF01464"/>
    </source>
</evidence>
<dbReference type="InterPro" id="IPR008258">
    <property type="entry name" value="Transglycosylase_SLT_dom_1"/>
</dbReference>
<dbReference type="Proteomes" id="UP000664698">
    <property type="component" value="Unassembled WGS sequence"/>
</dbReference>